<evidence type="ECO:0000313" key="11">
    <source>
        <dbReference type="Proteomes" id="UP000494165"/>
    </source>
</evidence>
<reference evidence="10 11" key="1">
    <citation type="submission" date="2020-04" db="EMBL/GenBank/DDBJ databases">
        <authorList>
            <person name="Alioto T."/>
            <person name="Alioto T."/>
            <person name="Gomez Garrido J."/>
        </authorList>
    </citation>
    <scope>NUCLEOTIDE SEQUENCE [LARGE SCALE GENOMIC DNA]</scope>
</reference>
<evidence type="ECO:0000259" key="9">
    <source>
        <dbReference type="PROSITE" id="PS50011"/>
    </source>
</evidence>
<protein>
    <recommendedName>
        <fullName evidence="1">non-specific serine/threonine protein kinase</fullName>
        <ecNumber evidence="1">2.7.11.1</ecNumber>
    </recommendedName>
</protein>
<evidence type="ECO:0000256" key="7">
    <source>
        <dbReference type="ARBA" id="ARBA00047899"/>
    </source>
</evidence>
<keyword evidence="2" id="KW-0723">Serine/threonine-protein kinase</keyword>
<comment type="caution">
    <text evidence="10">The sequence shown here is derived from an EMBL/GenBank/DDBJ whole genome shotgun (WGS) entry which is preliminary data.</text>
</comment>
<dbReference type="Gene3D" id="3.30.200.20">
    <property type="entry name" value="Phosphorylase Kinase, domain 1"/>
    <property type="match status" value="1"/>
</dbReference>
<evidence type="ECO:0000256" key="6">
    <source>
        <dbReference type="ARBA" id="ARBA00022840"/>
    </source>
</evidence>
<feature type="domain" description="Protein kinase" evidence="9">
    <location>
        <begin position="30"/>
        <end position="309"/>
    </location>
</feature>
<keyword evidence="6" id="KW-0067">ATP-binding</keyword>
<comment type="catalytic activity">
    <reaction evidence="7">
        <text>L-threonyl-[protein] + ATP = O-phospho-L-threonyl-[protein] + ADP + H(+)</text>
        <dbReference type="Rhea" id="RHEA:46608"/>
        <dbReference type="Rhea" id="RHEA-COMP:11060"/>
        <dbReference type="Rhea" id="RHEA-COMP:11605"/>
        <dbReference type="ChEBI" id="CHEBI:15378"/>
        <dbReference type="ChEBI" id="CHEBI:30013"/>
        <dbReference type="ChEBI" id="CHEBI:30616"/>
        <dbReference type="ChEBI" id="CHEBI:61977"/>
        <dbReference type="ChEBI" id="CHEBI:456216"/>
        <dbReference type="EC" id="2.7.11.1"/>
    </reaction>
</comment>
<dbReference type="PROSITE" id="PS00108">
    <property type="entry name" value="PROTEIN_KINASE_ST"/>
    <property type="match status" value="1"/>
</dbReference>
<evidence type="ECO:0000256" key="2">
    <source>
        <dbReference type="ARBA" id="ARBA00022527"/>
    </source>
</evidence>
<dbReference type="EMBL" id="CADEPI010000025">
    <property type="protein sequence ID" value="CAB3366399.1"/>
    <property type="molecule type" value="Genomic_DNA"/>
</dbReference>
<dbReference type="AlphaFoldDB" id="A0A8S1CE16"/>
<dbReference type="PANTHER" id="PTHR45998:SF2">
    <property type="entry name" value="SERINE_THREONINE-PROTEIN KINASE 16"/>
    <property type="match status" value="1"/>
</dbReference>
<evidence type="ECO:0000256" key="5">
    <source>
        <dbReference type="ARBA" id="ARBA00022777"/>
    </source>
</evidence>
<evidence type="ECO:0000256" key="3">
    <source>
        <dbReference type="ARBA" id="ARBA00022679"/>
    </source>
</evidence>
<dbReference type="GO" id="GO:0004674">
    <property type="term" value="F:protein serine/threonine kinase activity"/>
    <property type="evidence" value="ECO:0007669"/>
    <property type="project" value="UniProtKB-KW"/>
</dbReference>
<evidence type="ECO:0000256" key="1">
    <source>
        <dbReference type="ARBA" id="ARBA00012513"/>
    </source>
</evidence>
<keyword evidence="11" id="KW-1185">Reference proteome</keyword>
<dbReference type="InterPro" id="IPR052239">
    <property type="entry name" value="Ser/Thr-specific_kinases"/>
</dbReference>
<comment type="catalytic activity">
    <reaction evidence="8">
        <text>L-seryl-[protein] + ATP = O-phospho-L-seryl-[protein] + ADP + H(+)</text>
        <dbReference type="Rhea" id="RHEA:17989"/>
        <dbReference type="Rhea" id="RHEA-COMP:9863"/>
        <dbReference type="Rhea" id="RHEA-COMP:11604"/>
        <dbReference type="ChEBI" id="CHEBI:15378"/>
        <dbReference type="ChEBI" id="CHEBI:29999"/>
        <dbReference type="ChEBI" id="CHEBI:30616"/>
        <dbReference type="ChEBI" id="CHEBI:83421"/>
        <dbReference type="ChEBI" id="CHEBI:456216"/>
        <dbReference type="EC" id="2.7.11.1"/>
    </reaction>
</comment>
<name>A0A8S1CE16_9INSE</name>
<accession>A0A8S1CE16</accession>
<sequence>MDAISDALAVVASCFSCGRRQSLTIDGHTVVVRKRLATGGFSVIDLVEEESTGRLLALKRIACHGSQDEAAALREVDVHKQVRHPNLIELVGHRLLTLRGAQLGPTSELQLLLPYYERGSLAYELERRQQGGNHLSENLLLALFRQVAEALRAMHQAGISHRDVKPHNVLLSDDFSAILMDLGSATTAKVQVCGTNDACRLQDEAAEKSSMPYRAPELFNVDSYCTIDQRTDVWSLGCLMYAMAFYKSPFDVVYERGDSVALAVLSGNIEIPQGSSYSQGLHELMLSMLRVNASERPFIDDILKTVAQLQAAAQNKV</sequence>
<organism evidence="10 11">
    <name type="scientific">Cloeon dipterum</name>
    <dbReference type="NCBI Taxonomy" id="197152"/>
    <lineage>
        <taxon>Eukaryota</taxon>
        <taxon>Metazoa</taxon>
        <taxon>Ecdysozoa</taxon>
        <taxon>Arthropoda</taxon>
        <taxon>Hexapoda</taxon>
        <taxon>Insecta</taxon>
        <taxon>Pterygota</taxon>
        <taxon>Palaeoptera</taxon>
        <taxon>Ephemeroptera</taxon>
        <taxon>Pisciforma</taxon>
        <taxon>Baetidae</taxon>
        <taxon>Cloeon</taxon>
    </lineage>
</organism>
<keyword evidence="3" id="KW-0808">Transferase</keyword>
<dbReference type="GO" id="GO:0005524">
    <property type="term" value="F:ATP binding"/>
    <property type="evidence" value="ECO:0007669"/>
    <property type="project" value="UniProtKB-KW"/>
</dbReference>
<dbReference type="OrthoDB" id="248923at2759"/>
<dbReference type="Gene3D" id="1.10.510.10">
    <property type="entry name" value="Transferase(Phosphotransferase) domain 1"/>
    <property type="match status" value="1"/>
</dbReference>
<gene>
    <name evidence="10" type="ORF">CLODIP_2_CD00092</name>
</gene>
<dbReference type="Proteomes" id="UP000494165">
    <property type="component" value="Unassembled WGS sequence"/>
</dbReference>
<dbReference type="InterPro" id="IPR008271">
    <property type="entry name" value="Ser/Thr_kinase_AS"/>
</dbReference>
<dbReference type="InterPro" id="IPR000719">
    <property type="entry name" value="Prot_kinase_dom"/>
</dbReference>
<dbReference type="Pfam" id="PF00069">
    <property type="entry name" value="Pkinase"/>
    <property type="match status" value="1"/>
</dbReference>
<keyword evidence="5" id="KW-0418">Kinase</keyword>
<evidence type="ECO:0000313" key="10">
    <source>
        <dbReference type="EMBL" id="CAB3366399.1"/>
    </source>
</evidence>
<dbReference type="GO" id="GO:0005794">
    <property type="term" value="C:Golgi apparatus"/>
    <property type="evidence" value="ECO:0007669"/>
    <property type="project" value="TreeGrafter"/>
</dbReference>
<dbReference type="PROSITE" id="PS50011">
    <property type="entry name" value="PROTEIN_KINASE_DOM"/>
    <property type="match status" value="1"/>
</dbReference>
<dbReference type="SMART" id="SM00220">
    <property type="entry name" value="S_TKc"/>
    <property type="match status" value="1"/>
</dbReference>
<keyword evidence="4" id="KW-0547">Nucleotide-binding</keyword>
<dbReference type="SUPFAM" id="SSF56112">
    <property type="entry name" value="Protein kinase-like (PK-like)"/>
    <property type="match status" value="1"/>
</dbReference>
<proteinExistence type="predicted"/>
<evidence type="ECO:0000256" key="8">
    <source>
        <dbReference type="ARBA" id="ARBA00048679"/>
    </source>
</evidence>
<evidence type="ECO:0000256" key="4">
    <source>
        <dbReference type="ARBA" id="ARBA00022741"/>
    </source>
</evidence>
<dbReference type="EC" id="2.7.11.1" evidence="1"/>
<dbReference type="InterPro" id="IPR011009">
    <property type="entry name" value="Kinase-like_dom_sf"/>
</dbReference>
<dbReference type="PANTHER" id="PTHR45998">
    <property type="entry name" value="SERINE/THREONINE-PROTEIN KINASE 16"/>
    <property type="match status" value="1"/>
</dbReference>